<protein>
    <submittedName>
        <fullName evidence="2">Secreted protein</fullName>
    </submittedName>
</protein>
<dbReference type="GeneID" id="18926702"/>
<dbReference type="AlphaFoldDB" id="F4SDT7"/>
<gene>
    <name evidence="2" type="ORF">MELLADRAFT_124243</name>
</gene>
<dbReference type="RefSeq" id="XP_007419541.1">
    <property type="nucleotide sequence ID" value="XM_007419479.1"/>
</dbReference>
<accession>F4SDT7</accession>
<dbReference type="EMBL" id="GL883294">
    <property type="protein sequence ID" value="EGF97184.1"/>
    <property type="molecule type" value="Genomic_DNA"/>
</dbReference>
<keyword evidence="1" id="KW-0732">Signal</keyword>
<feature type="chain" id="PRO_5003322166" evidence="1">
    <location>
        <begin position="24"/>
        <end position="146"/>
    </location>
</feature>
<sequence>MSWKGSSPIFHLLLVFLLAGNLGSHIFVHANALDCTYGWGSPTNKLPYLCLVSQDSGVITYLCEWCGRNDKLIPSASDCVDVANTVVNKGKLWTCDDGIKNALSPRPDGRQIVCRHTEQDKTINPYYCKTQVVFEQCPREKCKPPH</sequence>
<dbReference type="Proteomes" id="UP000001072">
    <property type="component" value="Unassembled WGS sequence"/>
</dbReference>
<organism evidence="3">
    <name type="scientific">Melampsora larici-populina (strain 98AG31 / pathotype 3-4-7)</name>
    <name type="common">Poplar leaf rust fungus</name>
    <dbReference type="NCBI Taxonomy" id="747676"/>
    <lineage>
        <taxon>Eukaryota</taxon>
        <taxon>Fungi</taxon>
        <taxon>Dikarya</taxon>
        <taxon>Basidiomycota</taxon>
        <taxon>Pucciniomycotina</taxon>
        <taxon>Pucciniomycetes</taxon>
        <taxon>Pucciniales</taxon>
        <taxon>Melampsoraceae</taxon>
        <taxon>Melampsora</taxon>
    </lineage>
</organism>
<keyword evidence="3" id="KW-1185">Reference proteome</keyword>
<reference evidence="3" key="1">
    <citation type="journal article" date="2011" name="Proc. Natl. Acad. Sci. U.S.A.">
        <title>Obligate biotrophy features unraveled by the genomic analysis of rust fungi.</title>
        <authorList>
            <person name="Duplessis S."/>
            <person name="Cuomo C.A."/>
            <person name="Lin Y.-C."/>
            <person name="Aerts A."/>
            <person name="Tisserant E."/>
            <person name="Veneault-Fourrey C."/>
            <person name="Joly D.L."/>
            <person name="Hacquard S."/>
            <person name="Amselem J."/>
            <person name="Cantarel B.L."/>
            <person name="Chiu R."/>
            <person name="Coutinho P.M."/>
            <person name="Feau N."/>
            <person name="Field M."/>
            <person name="Frey P."/>
            <person name="Gelhaye E."/>
            <person name="Goldberg J."/>
            <person name="Grabherr M.G."/>
            <person name="Kodira C.D."/>
            <person name="Kohler A."/>
            <person name="Kuees U."/>
            <person name="Lindquist E.A."/>
            <person name="Lucas S.M."/>
            <person name="Mago R."/>
            <person name="Mauceli E."/>
            <person name="Morin E."/>
            <person name="Murat C."/>
            <person name="Pangilinan J.L."/>
            <person name="Park R."/>
            <person name="Pearson M."/>
            <person name="Quesneville H."/>
            <person name="Rouhier N."/>
            <person name="Sakthikumar S."/>
            <person name="Salamov A.A."/>
            <person name="Schmutz J."/>
            <person name="Selles B."/>
            <person name="Shapiro H."/>
            <person name="Tanguay P."/>
            <person name="Tuskan G.A."/>
            <person name="Henrissat B."/>
            <person name="Van de Peer Y."/>
            <person name="Rouze P."/>
            <person name="Ellis J.G."/>
            <person name="Dodds P.N."/>
            <person name="Schein J.E."/>
            <person name="Zhong S."/>
            <person name="Hamelin R.C."/>
            <person name="Grigoriev I.V."/>
            <person name="Szabo L.J."/>
            <person name="Martin F."/>
        </authorList>
    </citation>
    <scope>NUCLEOTIDE SEQUENCE [LARGE SCALE GENOMIC DNA]</scope>
    <source>
        <strain evidence="3">98AG31 / pathotype 3-4-7</strain>
    </source>
</reference>
<evidence type="ECO:0000313" key="3">
    <source>
        <dbReference type="Proteomes" id="UP000001072"/>
    </source>
</evidence>
<dbReference type="InParanoid" id="F4SDT7"/>
<dbReference type="VEuPathDB" id="FungiDB:MELLADRAFT_124243"/>
<proteinExistence type="predicted"/>
<evidence type="ECO:0000313" key="2">
    <source>
        <dbReference type="EMBL" id="EGF97184.1"/>
    </source>
</evidence>
<evidence type="ECO:0000256" key="1">
    <source>
        <dbReference type="SAM" id="SignalP"/>
    </source>
</evidence>
<feature type="signal peptide" evidence="1">
    <location>
        <begin position="1"/>
        <end position="23"/>
    </location>
</feature>
<dbReference type="HOGENOM" id="CLU_1740947_0_0_1"/>
<name>F4SDT7_MELLP</name>
<dbReference type="KEGG" id="mlr:MELLADRAFT_124243"/>